<dbReference type="RefSeq" id="WP_379878306.1">
    <property type="nucleotide sequence ID" value="NZ_JBHUIP010000016.1"/>
</dbReference>
<dbReference type="Proteomes" id="UP001597295">
    <property type="component" value="Unassembled WGS sequence"/>
</dbReference>
<proteinExistence type="predicted"/>
<keyword evidence="3" id="KW-1185">Reference proteome</keyword>
<name>A0ABW5DXG2_9PROT</name>
<organism evidence="2 3">
    <name type="scientific">Lacibacterium aquatile</name>
    <dbReference type="NCBI Taxonomy" id="1168082"/>
    <lineage>
        <taxon>Bacteria</taxon>
        <taxon>Pseudomonadati</taxon>
        <taxon>Pseudomonadota</taxon>
        <taxon>Alphaproteobacteria</taxon>
        <taxon>Rhodospirillales</taxon>
        <taxon>Rhodospirillaceae</taxon>
    </lineage>
</organism>
<gene>
    <name evidence="2" type="ORF">ACFSM5_19685</name>
</gene>
<keyword evidence="1" id="KW-1133">Transmembrane helix</keyword>
<evidence type="ECO:0000313" key="2">
    <source>
        <dbReference type="EMBL" id="MFD2265134.1"/>
    </source>
</evidence>
<keyword evidence="1" id="KW-0812">Transmembrane</keyword>
<keyword evidence="1" id="KW-0472">Membrane</keyword>
<feature type="transmembrane region" description="Helical" evidence="1">
    <location>
        <begin position="6"/>
        <end position="26"/>
    </location>
</feature>
<reference evidence="3" key="1">
    <citation type="journal article" date="2019" name="Int. J. Syst. Evol. Microbiol.">
        <title>The Global Catalogue of Microorganisms (GCM) 10K type strain sequencing project: providing services to taxonomists for standard genome sequencing and annotation.</title>
        <authorList>
            <consortium name="The Broad Institute Genomics Platform"/>
            <consortium name="The Broad Institute Genome Sequencing Center for Infectious Disease"/>
            <person name="Wu L."/>
            <person name="Ma J."/>
        </authorList>
    </citation>
    <scope>NUCLEOTIDE SEQUENCE [LARGE SCALE GENOMIC DNA]</scope>
    <source>
        <strain evidence="3">CGMCC 1.19062</strain>
    </source>
</reference>
<sequence length="41" mass="4551">MDLWTEIGHGLIIGLLVIALFLLLGTSPEDGHRHARASRDR</sequence>
<evidence type="ECO:0000256" key="1">
    <source>
        <dbReference type="SAM" id="Phobius"/>
    </source>
</evidence>
<protein>
    <submittedName>
        <fullName evidence="2">Uncharacterized protein</fullName>
    </submittedName>
</protein>
<comment type="caution">
    <text evidence="2">The sequence shown here is derived from an EMBL/GenBank/DDBJ whole genome shotgun (WGS) entry which is preliminary data.</text>
</comment>
<accession>A0ABW5DXG2</accession>
<dbReference type="EMBL" id="JBHUIP010000016">
    <property type="protein sequence ID" value="MFD2265134.1"/>
    <property type="molecule type" value="Genomic_DNA"/>
</dbReference>
<evidence type="ECO:0000313" key="3">
    <source>
        <dbReference type="Proteomes" id="UP001597295"/>
    </source>
</evidence>